<keyword evidence="5" id="KW-0472">Membrane</keyword>
<evidence type="ECO:0000256" key="3">
    <source>
        <dbReference type="ARBA" id="ARBA00022801"/>
    </source>
</evidence>
<dbReference type="Proteomes" id="UP000029453">
    <property type="component" value="Unassembled WGS sequence"/>
</dbReference>
<organism evidence="7 8">
    <name type="scientific">Paenibacillus popilliae ATCC 14706</name>
    <dbReference type="NCBI Taxonomy" id="1212764"/>
    <lineage>
        <taxon>Bacteria</taxon>
        <taxon>Bacillati</taxon>
        <taxon>Bacillota</taxon>
        <taxon>Bacilli</taxon>
        <taxon>Bacillales</taxon>
        <taxon>Paenibacillaceae</taxon>
        <taxon>Paenibacillus</taxon>
    </lineage>
</organism>
<protein>
    <submittedName>
        <fullName evidence="7">Periplasmic serine protease</fullName>
    </submittedName>
</protein>
<comment type="similarity">
    <text evidence="1">Belongs to the peptidase S49 family.</text>
</comment>
<reference evidence="7 8" key="1">
    <citation type="submission" date="2012-10" db="EMBL/GenBank/DDBJ databases">
        <title>Draft Genome Sequence of Paenibacillus popilliae ATCC 14706T.</title>
        <authorList>
            <person name="Iiyama K."/>
            <person name="Mori K."/>
            <person name="Mon H."/>
            <person name="Chieda Y."/>
            <person name="Lee J.M."/>
            <person name="Kusakabe T."/>
            <person name="Tashiro K."/>
            <person name="Asano S."/>
            <person name="Yasunaga-Aoki C."/>
            <person name="Shimizu S."/>
        </authorList>
    </citation>
    <scope>NUCLEOTIDE SEQUENCE [LARGE SCALE GENOMIC DNA]</scope>
    <source>
        <strain evidence="7 8">ATCC 14706</strain>
    </source>
</reference>
<evidence type="ECO:0000256" key="1">
    <source>
        <dbReference type="ARBA" id="ARBA00008683"/>
    </source>
</evidence>
<dbReference type="RefSeq" id="WP_006285659.1">
    <property type="nucleotide sequence ID" value="NZ_BALG01000080.1"/>
</dbReference>
<name>M9M4N6_PAEPP</name>
<dbReference type="PANTHER" id="PTHR42987">
    <property type="entry name" value="PEPTIDASE S49"/>
    <property type="match status" value="1"/>
</dbReference>
<dbReference type="SUPFAM" id="SSF52096">
    <property type="entry name" value="ClpP/crotonase"/>
    <property type="match status" value="1"/>
</dbReference>
<keyword evidence="5" id="KW-0812">Transmembrane</keyword>
<keyword evidence="8" id="KW-1185">Reference proteome</keyword>
<gene>
    <name evidence="7" type="ORF">PPOP_1610</name>
</gene>
<keyword evidence="3" id="KW-0378">Hydrolase</keyword>
<dbReference type="Gene3D" id="6.20.330.10">
    <property type="match status" value="1"/>
</dbReference>
<dbReference type="InterPro" id="IPR002142">
    <property type="entry name" value="Peptidase_S49"/>
</dbReference>
<dbReference type="EMBL" id="BALG01000080">
    <property type="protein sequence ID" value="GAC42253.1"/>
    <property type="molecule type" value="Genomic_DNA"/>
</dbReference>
<feature type="transmembrane region" description="Helical" evidence="5">
    <location>
        <begin position="6"/>
        <end position="24"/>
    </location>
</feature>
<keyword evidence="2 7" id="KW-0645">Protease</keyword>
<evidence type="ECO:0000256" key="5">
    <source>
        <dbReference type="SAM" id="Phobius"/>
    </source>
</evidence>
<evidence type="ECO:0000313" key="8">
    <source>
        <dbReference type="Proteomes" id="UP000029453"/>
    </source>
</evidence>
<sequence>MNNKQVIAVLAIVIMSFSSLFVYLSTNSTMETNHLWTERVVEGGGSTKIAQIFVEGVISPELDETRQSVLLQLDAAIEDPQVKGIVLAVNTPGGDVVTSDHIYQKIIQAKKSGKVVAVSMGSIAASGGYYISTPAHKIFANPLTVTGSIGVIMSFSNYKELADKIGYHEINIRTGEYKSMGNPLSEFTQETKHIYQSIVNESYEQFVNIIINNRNLDRSTVVKLADGRVFSGTQAKSLGLVDEMGNVEDATNYVKKKLGLHHCKLVQYERKSSFFTGLLSVAASPVSTLERQIQEIKATFENSTPRILYMVK</sequence>
<dbReference type="OrthoDB" id="9764363at2"/>
<dbReference type="Pfam" id="PF01343">
    <property type="entry name" value="Peptidase_S49"/>
    <property type="match status" value="1"/>
</dbReference>
<dbReference type="Gene3D" id="3.90.226.10">
    <property type="entry name" value="2-enoyl-CoA Hydratase, Chain A, domain 1"/>
    <property type="match status" value="1"/>
</dbReference>
<dbReference type="PANTHER" id="PTHR42987:SF4">
    <property type="entry name" value="PROTEASE SOHB-RELATED"/>
    <property type="match status" value="1"/>
</dbReference>
<dbReference type="InterPro" id="IPR047272">
    <property type="entry name" value="S49_SppA_C"/>
</dbReference>
<dbReference type="GO" id="GO:0008236">
    <property type="term" value="F:serine-type peptidase activity"/>
    <property type="evidence" value="ECO:0007669"/>
    <property type="project" value="UniProtKB-KW"/>
</dbReference>
<keyword evidence="4" id="KW-0720">Serine protease</keyword>
<evidence type="ECO:0000259" key="6">
    <source>
        <dbReference type="Pfam" id="PF01343"/>
    </source>
</evidence>
<dbReference type="AlphaFoldDB" id="M9M4N6"/>
<accession>M9M4N6</accession>
<dbReference type="InterPro" id="IPR029045">
    <property type="entry name" value="ClpP/crotonase-like_dom_sf"/>
</dbReference>
<evidence type="ECO:0000256" key="2">
    <source>
        <dbReference type="ARBA" id="ARBA00022670"/>
    </source>
</evidence>
<dbReference type="CDD" id="cd07023">
    <property type="entry name" value="S49_Sppa_N_C"/>
    <property type="match status" value="1"/>
</dbReference>
<evidence type="ECO:0000256" key="4">
    <source>
        <dbReference type="ARBA" id="ARBA00022825"/>
    </source>
</evidence>
<keyword evidence="5" id="KW-1133">Transmembrane helix</keyword>
<dbReference type="NCBIfam" id="TIGR00706">
    <property type="entry name" value="SppA_dom"/>
    <property type="match status" value="1"/>
</dbReference>
<comment type="caution">
    <text evidence="7">The sequence shown here is derived from an EMBL/GenBank/DDBJ whole genome shotgun (WGS) entry which is preliminary data.</text>
</comment>
<dbReference type="InterPro" id="IPR004635">
    <property type="entry name" value="Pept_S49_SppA"/>
</dbReference>
<dbReference type="GO" id="GO:0006508">
    <property type="term" value="P:proteolysis"/>
    <property type="evidence" value="ECO:0007669"/>
    <property type="project" value="UniProtKB-KW"/>
</dbReference>
<evidence type="ECO:0000313" key="7">
    <source>
        <dbReference type="EMBL" id="GAC42253.1"/>
    </source>
</evidence>
<feature type="domain" description="Peptidase S49" evidence="6">
    <location>
        <begin position="109"/>
        <end position="259"/>
    </location>
</feature>
<proteinExistence type="inferred from homology"/>